<keyword evidence="3 5" id="KW-0371">Homeobox</keyword>
<comment type="subcellular location">
    <subcellularLocation>
        <location evidence="1 5 6">Nucleus</location>
    </subcellularLocation>
</comment>
<name>A0A8U0RFJ8_MUSPF</name>
<feature type="compositionally biased region" description="Acidic residues" evidence="7">
    <location>
        <begin position="111"/>
        <end position="121"/>
    </location>
</feature>
<dbReference type="GO" id="GO:0000981">
    <property type="term" value="F:DNA-binding transcription factor activity, RNA polymerase II-specific"/>
    <property type="evidence" value="ECO:0007669"/>
    <property type="project" value="InterPro"/>
</dbReference>
<evidence type="ECO:0000256" key="2">
    <source>
        <dbReference type="ARBA" id="ARBA00023125"/>
    </source>
</evidence>
<evidence type="ECO:0000313" key="9">
    <source>
        <dbReference type="Proteomes" id="UP000000715"/>
    </source>
</evidence>
<evidence type="ECO:0000256" key="6">
    <source>
        <dbReference type="RuleBase" id="RU000682"/>
    </source>
</evidence>
<evidence type="ECO:0000259" key="8">
    <source>
        <dbReference type="PROSITE" id="PS50071"/>
    </source>
</evidence>
<keyword evidence="4 5" id="KW-0539">Nucleus</keyword>
<feature type="DNA-binding region" description="Homeobox" evidence="5">
    <location>
        <begin position="183"/>
        <end position="242"/>
    </location>
</feature>
<dbReference type="InterPro" id="IPR017970">
    <property type="entry name" value="Homeobox_CS"/>
</dbReference>
<evidence type="ECO:0000256" key="1">
    <source>
        <dbReference type="ARBA" id="ARBA00004123"/>
    </source>
</evidence>
<feature type="compositionally biased region" description="Pro residues" evidence="7">
    <location>
        <begin position="152"/>
        <end position="183"/>
    </location>
</feature>
<dbReference type="SMART" id="SM00389">
    <property type="entry name" value="HOX"/>
    <property type="match status" value="1"/>
</dbReference>
<dbReference type="CDD" id="cd00086">
    <property type="entry name" value="homeodomain"/>
    <property type="match status" value="1"/>
</dbReference>
<dbReference type="PANTHER" id="PTHR24329:SF337">
    <property type="entry name" value="ARISTALESS RELATED HOMEOBOX"/>
    <property type="match status" value="1"/>
</dbReference>
<dbReference type="Gene3D" id="1.10.10.60">
    <property type="entry name" value="Homeodomain-like"/>
    <property type="match status" value="1"/>
</dbReference>
<feature type="region of interest" description="Disordered" evidence="7">
    <location>
        <begin position="1"/>
        <end position="188"/>
    </location>
</feature>
<feature type="domain" description="Homeobox" evidence="8">
    <location>
        <begin position="181"/>
        <end position="241"/>
    </location>
</feature>
<protein>
    <submittedName>
        <fullName evidence="10">Rhox homeobox family member 2-like</fullName>
    </submittedName>
</protein>
<feature type="compositionally biased region" description="Low complexity" evidence="7">
    <location>
        <begin position="55"/>
        <end position="88"/>
    </location>
</feature>
<dbReference type="AlphaFoldDB" id="A0A8U0RFJ8"/>
<keyword evidence="2 5" id="KW-0238">DNA-binding</keyword>
<dbReference type="GeneID" id="123388549"/>
<keyword evidence="9" id="KW-1185">Reference proteome</keyword>
<evidence type="ECO:0000256" key="7">
    <source>
        <dbReference type="SAM" id="MobiDB-lite"/>
    </source>
</evidence>
<dbReference type="PROSITE" id="PS00027">
    <property type="entry name" value="HOMEOBOX_1"/>
    <property type="match status" value="1"/>
</dbReference>
<feature type="compositionally biased region" description="Acidic residues" evidence="7">
    <location>
        <begin position="89"/>
        <end position="99"/>
    </location>
</feature>
<dbReference type="GO" id="GO:0005634">
    <property type="term" value="C:nucleus"/>
    <property type="evidence" value="ECO:0007669"/>
    <property type="project" value="UniProtKB-SubCell"/>
</dbReference>
<evidence type="ECO:0000313" key="10">
    <source>
        <dbReference type="RefSeq" id="XP_044924261.1"/>
    </source>
</evidence>
<dbReference type="PANTHER" id="PTHR24329">
    <property type="entry name" value="HOMEOBOX PROTEIN ARISTALESS"/>
    <property type="match status" value="1"/>
</dbReference>
<dbReference type="RefSeq" id="XP_044924261.1">
    <property type="nucleotide sequence ID" value="XM_045068326.1"/>
</dbReference>
<sequence>MDPAGSDGECVPDGTRDMEPPGPDQDEGTGFLSLGVDEEREVPQEPQPEAMSLSGEPGDPEAPGDAGEGAAAEAGAEFAPEQGPGAAEVQEEAESDVVSDSDGVGYSDGVGDSDGDGVEEAVDGREAAEFLLPAPGQRELEKQEGQEGQPKPEGPQGPEGPPLPQGPPAQAPAPGRAPAPGPPGAHRVPFSRLQLRELEGLFQRTQYPNALMRQELARFMNVPEARVQVWFKNRRAKWRRHQRALRFRNMPPVAMPPPVVVNVGGPCRAILIQEPEYMWVLREPVLLGPPPPPMPPFPVVFLPPPPWRPPPYPPCGCPPVVAPGYPPSMVFL</sequence>
<evidence type="ECO:0000256" key="5">
    <source>
        <dbReference type="PROSITE-ProRule" id="PRU00108"/>
    </source>
</evidence>
<dbReference type="Proteomes" id="UP000000715">
    <property type="component" value="Unplaced"/>
</dbReference>
<feature type="compositionally biased region" description="Low complexity" evidence="7">
    <location>
        <begin position="100"/>
        <end position="110"/>
    </location>
</feature>
<accession>A0A8U0RFJ8</accession>
<gene>
    <name evidence="10" type="primary">LOC123388549</name>
</gene>
<dbReference type="SUPFAM" id="SSF46689">
    <property type="entry name" value="Homeodomain-like"/>
    <property type="match status" value="1"/>
</dbReference>
<reference evidence="10" key="1">
    <citation type="submission" date="2025-08" db="UniProtKB">
        <authorList>
            <consortium name="RefSeq"/>
        </authorList>
    </citation>
    <scope>IDENTIFICATION</scope>
    <source>
        <tissue evidence="10">Brain</tissue>
    </source>
</reference>
<dbReference type="Pfam" id="PF00046">
    <property type="entry name" value="Homeodomain"/>
    <property type="match status" value="1"/>
</dbReference>
<dbReference type="InterPro" id="IPR001356">
    <property type="entry name" value="HD"/>
</dbReference>
<evidence type="ECO:0000256" key="3">
    <source>
        <dbReference type="ARBA" id="ARBA00023155"/>
    </source>
</evidence>
<dbReference type="InterPro" id="IPR009057">
    <property type="entry name" value="Homeodomain-like_sf"/>
</dbReference>
<dbReference type="InterPro" id="IPR050649">
    <property type="entry name" value="Paired_Homeobox_TFs"/>
</dbReference>
<organism evidence="9 10">
    <name type="scientific">Mustela putorius furo</name>
    <name type="common">European domestic ferret</name>
    <name type="synonym">Mustela furo</name>
    <dbReference type="NCBI Taxonomy" id="9669"/>
    <lineage>
        <taxon>Eukaryota</taxon>
        <taxon>Metazoa</taxon>
        <taxon>Chordata</taxon>
        <taxon>Craniata</taxon>
        <taxon>Vertebrata</taxon>
        <taxon>Euteleostomi</taxon>
        <taxon>Mammalia</taxon>
        <taxon>Eutheria</taxon>
        <taxon>Laurasiatheria</taxon>
        <taxon>Carnivora</taxon>
        <taxon>Caniformia</taxon>
        <taxon>Musteloidea</taxon>
        <taxon>Mustelidae</taxon>
        <taxon>Mustelinae</taxon>
        <taxon>Mustela</taxon>
    </lineage>
</organism>
<dbReference type="GO" id="GO:0000977">
    <property type="term" value="F:RNA polymerase II transcription regulatory region sequence-specific DNA binding"/>
    <property type="evidence" value="ECO:0007669"/>
    <property type="project" value="TreeGrafter"/>
</dbReference>
<dbReference type="OrthoDB" id="9751661at2759"/>
<proteinExistence type="predicted"/>
<evidence type="ECO:0000256" key="4">
    <source>
        <dbReference type="ARBA" id="ARBA00023242"/>
    </source>
</evidence>
<dbReference type="PROSITE" id="PS50071">
    <property type="entry name" value="HOMEOBOX_2"/>
    <property type="match status" value="1"/>
</dbReference>